<feature type="transmembrane region" description="Helical" evidence="13">
    <location>
        <begin position="192"/>
        <end position="214"/>
    </location>
</feature>
<reference evidence="14" key="1">
    <citation type="submission" date="2021-01" db="EMBL/GenBank/DDBJ databases">
        <title>Phytophthora aleatoria, a newly-described species from Pinus radiata is distinct from Phytophthora cactorum isolates based on comparative genomics.</title>
        <authorList>
            <person name="Mcdougal R."/>
            <person name="Panda P."/>
            <person name="Williams N."/>
            <person name="Studholme D.J."/>
        </authorList>
    </citation>
    <scope>NUCLEOTIDE SEQUENCE</scope>
    <source>
        <strain evidence="14">NZFS 3830</strain>
    </source>
</reference>
<feature type="transmembrane region" description="Helical" evidence="13">
    <location>
        <begin position="296"/>
        <end position="316"/>
    </location>
</feature>
<feature type="transmembrane region" description="Helical" evidence="13">
    <location>
        <begin position="6"/>
        <end position="29"/>
    </location>
</feature>
<evidence type="ECO:0000256" key="2">
    <source>
        <dbReference type="ARBA" id="ARBA00004653"/>
    </source>
</evidence>
<feature type="transmembrane region" description="Helical" evidence="13">
    <location>
        <begin position="134"/>
        <end position="154"/>
    </location>
</feature>
<evidence type="ECO:0000256" key="11">
    <source>
        <dbReference type="ARBA" id="ARBA00023034"/>
    </source>
</evidence>
<keyword evidence="12 13" id="KW-0472">Membrane</keyword>
<dbReference type="PANTHER" id="PTHR10791">
    <property type="entry name" value="RAG1-ACTIVATING PROTEIN 1"/>
    <property type="match status" value="1"/>
</dbReference>
<dbReference type="PANTHER" id="PTHR10791:SF30">
    <property type="entry name" value="SUGAR TRANSPORTER SWEET1"/>
    <property type="match status" value="1"/>
</dbReference>
<evidence type="ECO:0000256" key="5">
    <source>
        <dbReference type="ARBA" id="ARBA00022448"/>
    </source>
</evidence>
<keyword evidence="11" id="KW-0333">Golgi apparatus</keyword>
<keyword evidence="9" id="KW-0677">Repeat</keyword>
<evidence type="ECO:0000256" key="6">
    <source>
        <dbReference type="ARBA" id="ARBA00022475"/>
    </source>
</evidence>
<dbReference type="FunFam" id="1.20.1280.290:FF:000004">
    <property type="entry name" value="Sugar transporter SWEET"/>
    <property type="match status" value="2"/>
</dbReference>
<evidence type="ECO:0000256" key="8">
    <source>
        <dbReference type="ARBA" id="ARBA00022692"/>
    </source>
</evidence>
<dbReference type="GO" id="GO:0000139">
    <property type="term" value="C:Golgi membrane"/>
    <property type="evidence" value="ECO:0007669"/>
    <property type="project" value="UniProtKB-SubCell"/>
</dbReference>
<evidence type="ECO:0000313" key="14">
    <source>
        <dbReference type="EMBL" id="KAG6952661.1"/>
    </source>
</evidence>
<gene>
    <name evidence="14" type="ORF">JG687_00012869</name>
</gene>
<feature type="transmembrane region" description="Helical" evidence="13">
    <location>
        <begin position="41"/>
        <end position="61"/>
    </location>
</feature>
<dbReference type="EMBL" id="JAENGZ010000899">
    <property type="protein sequence ID" value="KAG6952661.1"/>
    <property type="molecule type" value="Genomic_DNA"/>
</dbReference>
<keyword evidence="5" id="KW-0813">Transport</keyword>
<proteinExistence type="inferred from homology"/>
<protein>
    <recommendedName>
        <fullName evidence="4">Sugar transporter SWEET1</fullName>
    </recommendedName>
</protein>
<feature type="transmembrane region" description="Helical" evidence="13">
    <location>
        <begin position="166"/>
        <end position="186"/>
    </location>
</feature>
<feature type="transmembrane region" description="Helical" evidence="13">
    <location>
        <begin position="356"/>
        <end position="377"/>
    </location>
</feature>
<comment type="subcellular location">
    <subcellularLocation>
        <location evidence="1">Cell membrane</location>
        <topology evidence="1">Multi-pass membrane protein</topology>
    </subcellularLocation>
    <subcellularLocation>
        <location evidence="2">Golgi apparatus membrane</location>
        <topology evidence="2">Multi-pass membrane protein</topology>
    </subcellularLocation>
</comment>
<feature type="transmembrane region" description="Helical" evidence="13">
    <location>
        <begin position="389"/>
        <end position="409"/>
    </location>
</feature>
<dbReference type="GO" id="GO:0051119">
    <property type="term" value="F:sugar transmembrane transporter activity"/>
    <property type="evidence" value="ECO:0007669"/>
    <property type="project" value="InterPro"/>
</dbReference>
<feature type="transmembrane region" description="Helical" evidence="13">
    <location>
        <begin position="421"/>
        <end position="441"/>
    </location>
</feature>
<dbReference type="Proteomes" id="UP000688947">
    <property type="component" value="Unassembled WGS sequence"/>
</dbReference>
<evidence type="ECO:0000256" key="9">
    <source>
        <dbReference type="ARBA" id="ARBA00022737"/>
    </source>
</evidence>
<dbReference type="OrthoDB" id="409725at2759"/>
<comment type="caution">
    <text evidence="14">The sequence shown here is derived from an EMBL/GenBank/DDBJ whole genome shotgun (WGS) entry which is preliminary data.</text>
</comment>
<evidence type="ECO:0000256" key="12">
    <source>
        <dbReference type="ARBA" id="ARBA00023136"/>
    </source>
</evidence>
<feature type="transmembrane region" description="Helical" evidence="13">
    <location>
        <begin position="73"/>
        <end position="89"/>
    </location>
</feature>
<dbReference type="Pfam" id="PF03083">
    <property type="entry name" value="MtN3_slv"/>
    <property type="match status" value="4"/>
</dbReference>
<evidence type="ECO:0000256" key="13">
    <source>
        <dbReference type="SAM" id="Phobius"/>
    </source>
</evidence>
<dbReference type="AlphaFoldDB" id="A0A8T1U1U7"/>
<dbReference type="VEuPathDB" id="FungiDB:PC110_g18382"/>
<evidence type="ECO:0000256" key="10">
    <source>
        <dbReference type="ARBA" id="ARBA00022989"/>
    </source>
</evidence>
<dbReference type="GO" id="GO:0005886">
    <property type="term" value="C:plasma membrane"/>
    <property type="evidence" value="ECO:0007669"/>
    <property type="project" value="UniProtKB-SubCell"/>
</dbReference>
<comment type="similarity">
    <text evidence="3">Belongs to the SWEET sugar transporter family.</text>
</comment>
<keyword evidence="7" id="KW-0762">Sugar transport</keyword>
<evidence type="ECO:0000256" key="1">
    <source>
        <dbReference type="ARBA" id="ARBA00004651"/>
    </source>
</evidence>
<dbReference type="InterPro" id="IPR047664">
    <property type="entry name" value="SWEET"/>
</dbReference>
<organism evidence="14 15">
    <name type="scientific">Phytophthora cactorum</name>
    <dbReference type="NCBI Taxonomy" id="29920"/>
    <lineage>
        <taxon>Eukaryota</taxon>
        <taxon>Sar</taxon>
        <taxon>Stramenopiles</taxon>
        <taxon>Oomycota</taxon>
        <taxon>Peronosporomycetes</taxon>
        <taxon>Peronosporales</taxon>
        <taxon>Peronosporaceae</taxon>
        <taxon>Phytophthora</taxon>
    </lineage>
</organism>
<feature type="transmembrane region" description="Helical" evidence="13">
    <location>
        <begin position="101"/>
        <end position="122"/>
    </location>
</feature>
<dbReference type="FunFam" id="1.20.1280.290:FF:000007">
    <property type="entry name" value="Bidirectional sugar transporter SWEET7"/>
    <property type="match status" value="2"/>
</dbReference>
<keyword evidence="8 13" id="KW-0812">Transmembrane</keyword>
<feature type="transmembrane region" description="Helical" evidence="13">
    <location>
        <begin position="447"/>
        <end position="469"/>
    </location>
</feature>
<evidence type="ECO:0000256" key="7">
    <source>
        <dbReference type="ARBA" id="ARBA00022597"/>
    </source>
</evidence>
<evidence type="ECO:0000256" key="3">
    <source>
        <dbReference type="ARBA" id="ARBA00007809"/>
    </source>
</evidence>
<evidence type="ECO:0000256" key="4">
    <source>
        <dbReference type="ARBA" id="ARBA00021741"/>
    </source>
</evidence>
<accession>A0A8T1U1U7</accession>
<keyword evidence="10 13" id="KW-1133">Transmembrane helix</keyword>
<evidence type="ECO:0000313" key="15">
    <source>
        <dbReference type="Proteomes" id="UP000688947"/>
    </source>
</evidence>
<dbReference type="InterPro" id="IPR004316">
    <property type="entry name" value="SWEET_rpt"/>
</dbReference>
<sequence length="513" mass="56724">MSNWFSAVLNVAAAIAQVILSLSPAPDIYNVHRRRDVGEMAALPLVAMAVNNHVWMLYGYLTDNLFPLSATQAFSQLAAIIYSVIYFRWSSELKRKELVKLFSRAFALHCALSLYFVLGVVGVTDQTNPEVGTWFGYVGVVINVWMYASPLGTLKHVVKTKDSTSIPINLSVMLLISTLLWLGTGILDCDLFIAGINSVGATLSLIQIVVYYHFRPTQHDELLLHQQDLATDMPVVIATPKDDTSSTSLDTSTFKPMIIWVDILNVVTAVAQVILSLSLTPDLYNVHRRKSTGEMVALPLVAMAVNNHAWMLYGYLADNMFPIFATQAFSQTAALIYNTVFFRYTVPEKRNALYKLYSRAFAVHCAFSIYTILGVAGVTNQTKGQVGDWVGYAAIVINIWMYASPLGTLKHVIATKNAASIPINLSVMIFVSASLWLASGIVDDDFFVWGINAIGTMLSFIQIVVYYIFRPTQQQDEMKDGDLTVVIDNATTTATVESPAYKPMPSPAMTMKK</sequence>
<name>A0A8T1U1U7_9STRA</name>
<keyword evidence="6" id="KW-1003">Cell membrane</keyword>